<protein>
    <submittedName>
        <fullName evidence="1">Uncharacterized protein</fullName>
    </submittedName>
</protein>
<name>A0ABR5ZEQ6_9GAMM</name>
<comment type="caution">
    <text evidence="1">The sequence shown here is derived from an EMBL/GenBank/DDBJ whole genome shotgun (WGS) entry which is preliminary data.</text>
</comment>
<keyword evidence="2" id="KW-1185">Reference proteome</keyword>
<reference evidence="1 2" key="1">
    <citation type="submission" date="2020-07" db="EMBL/GenBank/DDBJ databases">
        <title>Characterization of Pectobacterium aroidearum strains causing soft rot on Amorphophallus konjac.</title>
        <authorList>
            <person name="Xie H."/>
        </authorList>
    </citation>
    <scope>NUCLEOTIDE SEQUENCE [LARGE SCALE GENOMIC DNA]</scope>
    <source>
        <strain evidence="1 2">MY10</strain>
    </source>
</reference>
<accession>A0ABR5ZEQ6</accession>
<evidence type="ECO:0000313" key="2">
    <source>
        <dbReference type="Proteomes" id="UP000530038"/>
    </source>
</evidence>
<proteinExistence type="predicted"/>
<gene>
    <name evidence="1" type="ORF">H2Y56_12725</name>
</gene>
<dbReference type="RefSeq" id="WP_181829642.1">
    <property type="nucleotide sequence ID" value="NZ_CP104757.1"/>
</dbReference>
<sequence>MTGNFFGNKKKGAFLEKIPNTGLGNGEITKKCKFNFSYFDNTQAAGQDFRDWSQDELVKLLEKIKNYSESPLDYWRNQRCGGGGLKILEIYGKFPKKSDFIHPKHVPHDVSWARFRMENLVRLVGFVVPRGFNCDQEVTLTEPFDSNTFYVVFLDKQHKFYNTEDD</sequence>
<dbReference type="EMBL" id="JACERK010000005">
    <property type="protein sequence ID" value="MBA5232966.1"/>
    <property type="molecule type" value="Genomic_DNA"/>
</dbReference>
<evidence type="ECO:0000313" key="1">
    <source>
        <dbReference type="EMBL" id="MBA5232966.1"/>
    </source>
</evidence>
<dbReference type="Proteomes" id="UP000530038">
    <property type="component" value="Unassembled WGS sequence"/>
</dbReference>
<organism evidence="1 2">
    <name type="scientific">Pectobacterium aroidearum</name>
    <dbReference type="NCBI Taxonomy" id="1201031"/>
    <lineage>
        <taxon>Bacteria</taxon>
        <taxon>Pseudomonadati</taxon>
        <taxon>Pseudomonadota</taxon>
        <taxon>Gammaproteobacteria</taxon>
        <taxon>Enterobacterales</taxon>
        <taxon>Pectobacteriaceae</taxon>
        <taxon>Pectobacterium</taxon>
    </lineage>
</organism>